<dbReference type="AlphaFoldDB" id="A0A2W5P059"/>
<reference evidence="1 2" key="1">
    <citation type="submission" date="2017-08" db="EMBL/GenBank/DDBJ databases">
        <title>Infants hospitalized years apart are colonized by the same room-sourced microbial strains.</title>
        <authorList>
            <person name="Brooks B."/>
            <person name="Olm M.R."/>
            <person name="Firek B.A."/>
            <person name="Baker R."/>
            <person name="Thomas B.C."/>
            <person name="Morowitz M.J."/>
            <person name="Banfield J.F."/>
        </authorList>
    </citation>
    <scope>NUCLEOTIDE SEQUENCE [LARGE SCALE GENOMIC DNA]</scope>
    <source>
        <strain evidence="1">S2_005_002_R2_33</strain>
    </source>
</reference>
<accession>A0A2W5P059</accession>
<comment type="caution">
    <text evidence="1">The sequence shown here is derived from an EMBL/GenBank/DDBJ whole genome shotgun (WGS) entry which is preliminary data.</text>
</comment>
<organism evidence="1 2">
    <name type="scientific">Novosphingobium pentaromativorans</name>
    <dbReference type="NCBI Taxonomy" id="205844"/>
    <lineage>
        <taxon>Bacteria</taxon>
        <taxon>Pseudomonadati</taxon>
        <taxon>Pseudomonadota</taxon>
        <taxon>Alphaproteobacteria</taxon>
        <taxon>Sphingomonadales</taxon>
        <taxon>Sphingomonadaceae</taxon>
        <taxon>Novosphingobium</taxon>
    </lineage>
</organism>
<evidence type="ECO:0000313" key="1">
    <source>
        <dbReference type="EMBL" id="PZQ57519.1"/>
    </source>
</evidence>
<gene>
    <name evidence="1" type="ORF">DI555_00890</name>
</gene>
<dbReference type="Proteomes" id="UP000249082">
    <property type="component" value="Unassembled WGS sequence"/>
</dbReference>
<dbReference type="EMBL" id="QFPX01000001">
    <property type="protein sequence ID" value="PZQ57519.1"/>
    <property type="molecule type" value="Genomic_DNA"/>
</dbReference>
<proteinExistence type="predicted"/>
<evidence type="ECO:0000313" key="2">
    <source>
        <dbReference type="Proteomes" id="UP000249082"/>
    </source>
</evidence>
<protein>
    <submittedName>
        <fullName evidence="1">Uncharacterized protein</fullName>
    </submittedName>
</protein>
<name>A0A2W5P059_9SPHN</name>
<sequence>MAASDGSVAATFQAFGESPATQAALGVAPVAGEASAGADGMANASTDACRRCLMLSAGSA</sequence>